<evidence type="ECO:0000313" key="2">
    <source>
        <dbReference type="Proteomes" id="UP001432216"/>
    </source>
</evidence>
<sequence length="309" mass="34323">MTKTLITPFIYHPDPPSSKRNLYPSNSSFPEAKLPRRSIFYIPPASCNRFKRLPTEKDLPSLPSKLSEVIETYDEFHDVCSSGATITSGIWPQVSCMTDRDPIRSVSTIRASIAGDVDVSKDVCGEASEVEEVSVNDSEPLEKRENVEDDLMATTKDESEGANVPDWVLIAIDFNEGNTPALTLQKSDKEMGSLITAREAVVNDKQGTDDVMCMDVFPNPSPVCDEQNLNPTKRDAVCSVLPNEDGHIALSASLNFSLSNSMGRVRTSLRSSTSSRLVYAWNKKRKMRKLARSNAIKRCKRQIHKIGHE</sequence>
<proteinExistence type="predicted"/>
<keyword evidence="2" id="KW-1185">Reference proteome</keyword>
<reference evidence="1 2" key="1">
    <citation type="submission" date="2024-01" db="EMBL/GenBank/DDBJ databases">
        <title>Comparative genomics of Cryptococcus and Kwoniella reveals pathogenesis evolution and contrasting modes of karyotype evolution via chromosome fusion or intercentromeric recombination.</title>
        <authorList>
            <person name="Coelho M.A."/>
            <person name="David-Palma M."/>
            <person name="Shea T."/>
            <person name="Bowers K."/>
            <person name="McGinley-Smith S."/>
            <person name="Mohammad A.W."/>
            <person name="Gnirke A."/>
            <person name="Yurkov A.M."/>
            <person name="Nowrousian M."/>
            <person name="Sun S."/>
            <person name="Cuomo C.A."/>
            <person name="Heitman J."/>
        </authorList>
    </citation>
    <scope>NUCLEOTIDE SEQUENCE [LARGE SCALE GENOMIC DNA]</scope>
    <source>
        <strain evidence="1 2">7685027</strain>
    </source>
</reference>
<gene>
    <name evidence="1" type="ORF">IAS62_003971</name>
</gene>
<dbReference type="RefSeq" id="XP_064721880.1">
    <property type="nucleotide sequence ID" value="XM_064865808.1"/>
</dbReference>
<accession>A0ABZ2AZ44</accession>
<dbReference type="GeneID" id="89990743"/>
<protein>
    <submittedName>
        <fullName evidence="1">Uncharacterized protein</fullName>
    </submittedName>
</protein>
<dbReference type="EMBL" id="CP143811">
    <property type="protein sequence ID" value="WVO22641.1"/>
    <property type="molecule type" value="Genomic_DNA"/>
</dbReference>
<dbReference type="Proteomes" id="UP001432216">
    <property type="component" value="Chromosome 6"/>
</dbReference>
<organism evidence="1 2">
    <name type="scientific">Cryptococcus decagattii</name>
    <dbReference type="NCBI Taxonomy" id="1859122"/>
    <lineage>
        <taxon>Eukaryota</taxon>
        <taxon>Fungi</taxon>
        <taxon>Dikarya</taxon>
        <taxon>Basidiomycota</taxon>
        <taxon>Agaricomycotina</taxon>
        <taxon>Tremellomycetes</taxon>
        <taxon>Tremellales</taxon>
        <taxon>Cryptococcaceae</taxon>
        <taxon>Cryptococcus</taxon>
        <taxon>Cryptococcus gattii species complex</taxon>
    </lineage>
</organism>
<name>A0ABZ2AZ44_9TREE</name>
<evidence type="ECO:0000313" key="1">
    <source>
        <dbReference type="EMBL" id="WVO22641.1"/>
    </source>
</evidence>